<gene>
    <name evidence="2" type="ORF">LPU83_1545</name>
</gene>
<dbReference type="AlphaFoldDB" id="W6R7E9"/>
<sequence length="68" mass="7834">MEFFPFGAWPFAQEHPREILNGFGMSIFPVAVDLDFQRLDENGNVQVHSRNSLTRQNQQMASDSFSSR</sequence>
<dbReference type="PATRIC" id="fig|348824.6.peg.1664"/>
<dbReference type="KEGG" id="rhl:LPU83_1545"/>
<dbReference type="HOGENOM" id="CLU_2901180_0_0_5"/>
<dbReference type="Proteomes" id="UP000019443">
    <property type="component" value="Chromosome"/>
</dbReference>
<reference evidence="2" key="1">
    <citation type="submission" date="2013-11" db="EMBL/GenBank/DDBJ databases">
        <title>Draft genome sequence of the broad-host-range Rhizobium sp. LPU83 strain, a member of the low-genetic diversity Oregon-like Rhizobium sp. group.</title>
        <authorList>
            <person name="Wibberg D."/>
            <person name="Puehler A."/>
            <person name="Schlueter A."/>
        </authorList>
    </citation>
    <scope>NUCLEOTIDE SEQUENCE [LARGE SCALE GENOMIC DNA]</scope>
    <source>
        <strain evidence="2">LPU83</strain>
    </source>
</reference>
<evidence type="ECO:0000256" key="1">
    <source>
        <dbReference type="SAM" id="MobiDB-lite"/>
    </source>
</evidence>
<feature type="region of interest" description="Disordered" evidence="1">
    <location>
        <begin position="46"/>
        <end position="68"/>
    </location>
</feature>
<organism evidence="2 3">
    <name type="scientific">Rhizobium favelukesii</name>
    <dbReference type="NCBI Taxonomy" id="348824"/>
    <lineage>
        <taxon>Bacteria</taxon>
        <taxon>Pseudomonadati</taxon>
        <taxon>Pseudomonadota</taxon>
        <taxon>Alphaproteobacteria</taxon>
        <taxon>Hyphomicrobiales</taxon>
        <taxon>Rhizobiaceae</taxon>
        <taxon>Rhizobium/Agrobacterium group</taxon>
        <taxon>Rhizobium</taxon>
    </lineage>
</organism>
<dbReference type="EMBL" id="HG916852">
    <property type="protein sequence ID" value="CDM57217.1"/>
    <property type="molecule type" value="Genomic_DNA"/>
</dbReference>
<accession>W6R7E9</accession>
<proteinExistence type="predicted"/>
<protein>
    <submittedName>
        <fullName evidence="2">Uncharacterized protein</fullName>
    </submittedName>
</protein>
<keyword evidence="3" id="KW-1185">Reference proteome</keyword>
<name>W6R7E9_9HYPH</name>
<evidence type="ECO:0000313" key="2">
    <source>
        <dbReference type="EMBL" id="CDM57217.1"/>
    </source>
</evidence>
<evidence type="ECO:0000313" key="3">
    <source>
        <dbReference type="Proteomes" id="UP000019443"/>
    </source>
</evidence>